<dbReference type="InParanoid" id="A0A1D6L9X8"/>
<reference evidence="2" key="1">
    <citation type="submission" date="2015-12" db="EMBL/GenBank/DDBJ databases">
        <title>Update maize B73 reference genome by single molecule sequencing technologies.</title>
        <authorList>
            <consortium name="Maize Genome Sequencing Project"/>
            <person name="Ware D."/>
        </authorList>
    </citation>
    <scope>NUCLEOTIDE SEQUENCE [LARGE SCALE GENOMIC DNA]</scope>
    <source>
        <tissue evidence="2">Seedling</tissue>
    </source>
</reference>
<feature type="region of interest" description="Disordered" evidence="1">
    <location>
        <begin position="34"/>
        <end position="95"/>
    </location>
</feature>
<dbReference type="AlphaFoldDB" id="A0A1D6L9X8"/>
<dbReference type="EMBL" id="CM007647">
    <property type="protein sequence ID" value="ONM10941.1"/>
    <property type="molecule type" value="Genomic_DNA"/>
</dbReference>
<evidence type="ECO:0000313" key="2">
    <source>
        <dbReference type="EMBL" id="ONM10941.1"/>
    </source>
</evidence>
<accession>A0A1D6L9X8</accession>
<dbReference type="ExpressionAtlas" id="A0A1D6L9X8">
    <property type="expression patterns" value="baseline and differential"/>
</dbReference>
<proteinExistence type="predicted"/>
<organism evidence="2">
    <name type="scientific">Zea mays</name>
    <name type="common">Maize</name>
    <dbReference type="NCBI Taxonomy" id="4577"/>
    <lineage>
        <taxon>Eukaryota</taxon>
        <taxon>Viridiplantae</taxon>
        <taxon>Streptophyta</taxon>
        <taxon>Embryophyta</taxon>
        <taxon>Tracheophyta</taxon>
        <taxon>Spermatophyta</taxon>
        <taxon>Magnoliopsida</taxon>
        <taxon>Liliopsida</taxon>
        <taxon>Poales</taxon>
        <taxon>Poaceae</taxon>
        <taxon>PACMAD clade</taxon>
        <taxon>Panicoideae</taxon>
        <taxon>Andropogonodae</taxon>
        <taxon>Andropogoneae</taxon>
        <taxon>Tripsacinae</taxon>
        <taxon>Zea</taxon>
    </lineage>
</organism>
<name>A0A1D6L9X8_MAIZE</name>
<dbReference type="STRING" id="4577.A0A1D6L9X8"/>
<feature type="compositionally biased region" description="Polar residues" evidence="1">
    <location>
        <begin position="85"/>
        <end position="95"/>
    </location>
</feature>
<sequence>MQSAQSLVSRARTAIHSAAARVLTDIKADLQDAEGFGGRSRALSPRMSLDREAAEASATGREPDVKPSSPRDEVLEISPSENEDSSSIPTESTCSTKLTFPPASIVKQLVSVIENGRSFKSMSDMRYTGEQLLKDKGGLSLSVVTSLVLQYNNRVFDHCNYKKTVVESRRQFFS</sequence>
<evidence type="ECO:0000256" key="1">
    <source>
        <dbReference type="SAM" id="MobiDB-lite"/>
    </source>
</evidence>
<gene>
    <name evidence="2" type="ORF">ZEAMMB73_Zm00001d034652</name>
</gene>
<feature type="compositionally biased region" description="Basic and acidic residues" evidence="1">
    <location>
        <begin position="61"/>
        <end position="74"/>
    </location>
</feature>
<protein>
    <submittedName>
        <fullName evidence="2">Uncharacterized protein</fullName>
    </submittedName>
</protein>